<reference evidence="1" key="1">
    <citation type="journal article" date="2022" name="Front. Genet.">
        <title>Chromosome-Scale Assembly of the Dendrobium nobile Genome Provides Insights Into the Molecular Mechanism of the Biosynthesis of the Medicinal Active Ingredient of Dendrobium.</title>
        <authorList>
            <person name="Xu Q."/>
            <person name="Niu S.-C."/>
            <person name="Li K.-L."/>
            <person name="Zheng P.-J."/>
            <person name="Zhang X.-J."/>
            <person name="Jia Y."/>
            <person name="Liu Y."/>
            <person name="Niu Y.-X."/>
            <person name="Yu L.-H."/>
            <person name="Chen D.-F."/>
            <person name="Zhang G.-Q."/>
        </authorList>
    </citation>
    <scope>NUCLEOTIDE SEQUENCE</scope>
    <source>
        <tissue evidence="1">Leaf</tissue>
    </source>
</reference>
<organism evidence="1 2">
    <name type="scientific">Dendrobium nobile</name>
    <name type="common">Orchid</name>
    <dbReference type="NCBI Taxonomy" id="94219"/>
    <lineage>
        <taxon>Eukaryota</taxon>
        <taxon>Viridiplantae</taxon>
        <taxon>Streptophyta</taxon>
        <taxon>Embryophyta</taxon>
        <taxon>Tracheophyta</taxon>
        <taxon>Spermatophyta</taxon>
        <taxon>Magnoliopsida</taxon>
        <taxon>Liliopsida</taxon>
        <taxon>Asparagales</taxon>
        <taxon>Orchidaceae</taxon>
        <taxon>Epidendroideae</taxon>
        <taxon>Malaxideae</taxon>
        <taxon>Dendrobiinae</taxon>
        <taxon>Dendrobium</taxon>
    </lineage>
</organism>
<sequence>MMIKNVQYAYGKCYAHMQAMIIRKLQSTNTYNAIYNETQPTINIDLQQNTLTPLASEGEEYAENASSCEVLQEERHAEK</sequence>
<accession>A0A8T3AXA7</accession>
<dbReference type="AlphaFoldDB" id="A0A8T3AXA7"/>
<keyword evidence="2" id="KW-1185">Reference proteome</keyword>
<proteinExistence type="predicted"/>
<comment type="caution">
    <text evidence="1">The sequence shown here is derived from an EMBL/GenBank/DDBJ whole genome shotgun (WGS) entry which is preliminary data.</text>
</comment>
<evidence type="ECO:0000313" key="2">
    <source>
        <dbReference type="Proteomes" id="UP000829196"/>
    </source>
</evidence>
<dbReference type="Proteomes" id="UP000829196">
    <property type="component" value="Unassembled WGS sequence"/>
</dbReference>
<gene>
    <name evidence="1" type="ORF">KFK09_018844</name>
</gene>
<name>A0A8T3AXA7_DENNO</name>
<protein>
    <submittedName>
        <fullName evidence="1">Uncharacterized protein</fullName>
    </submittedName>
</protein>
<dbReference type="SMR" id="A0A8T3AXA7"/>
<dbReference type="EMBL" id="JAGYWB010000013">
    <property type="protein sequence ID" value="KAI0500628.1"/>
    <property type="molecule type" value="Genomic_DNA"/>
</dbReference>
<evidence type="ECO:0000313" key="1">
    <source>
        <dbReference type="EMBL" id="KAI0500628.1"/>
    </source>
</evidence>